<comment type="caution">
    <text evidence="4">The sequence shown here is derived from an EMBL/GenBank/DDBJ whole genome shotgun (WGS) entry which is preliminary data.</text>
</comment>
<proteinExistence type="predicted"/>
<dbReference type="Proteomes" id="UP001314681">
    <property type="component" value="Unassembled WGS sequence"/>
</dbReference>
<dbReference type="Pfam" id="PF01156">
    <property type="entry name" value="IU_nuc_hydro"/>
    <property type="match status" value="1"/>
</dbReference>
<evidence type="ECO:0000313" key="4">
    <source>
        <dbReference type="EMBL" id="MBU9728616.1"/>
    </source>
</evidence>
<dbReference type="InterPro" id="IPR036452">
    <property type="entry name" value="Ribo_hydro-like"/>
</dbReference>
<evidence type="ECO:0000256" key="1">
    <source>
        <dbReference type="ARBA" id="ARBA00022801"/>
    </source>
</evidence>
<reference evidence="4 5" key="1">
    <citation type="submission" date="2021-06" db="EMBL/GenBank/DDBJ databases">
        <title>Description of novel taxa of the family Lachnospiraceae.</title>
        <authorList>
            <person name="Chaplin A.V."/>
            <person name="Sokolova S.R."/>
            <person name="Pikina A.P."/>
            <person name="Korzhanova M."/>
            <person name="Belova V."/>
            <person name="Korostin D."/>
            <person name="Efimov B.A."/>
        </authorList>
    </citation>
    <scope>NUCLEOTIDE SEQUENCE [LARGE SCALE GENOMIC DNA]</scope>
    <source>
        <strain evidence="4 5">ASD4241</strain>
    </source>
</reference>
<protein>
    <submittedName>
        <fullName evidence="4">Nucleoside hydrolase</fullName>
    </submittedName>
</protein>
<dbReference type="SUPFAM" id="SSF53590">
    <property type="entry name" value="Nucleoside hydrolase"/>
    <property type="match status" value="1"/>
</dbReference>
<dbReference type="InterPro" id="IPR001910">
    <property type="entry name" value="Inosine/uridine_hydrolase_dom"/>
</dbReference>
<dbReference type="Gene3D" id="3.90.245.10">
    <property type="entry name" value="Ribonucleoside hydrolase-like"/>
    <property type="match status" value="1"/>
</dbReference>
<evidence type="ECO:0000259" key="3">
    <source>
        <dbReference type="Pfam" id="PF01156"/>
    </source>
</evidence>
<gene>
    <name evidence="4" type="ORF">KTH90_21740</name>
</gene>
<keyword evidence="1 4" id="KW-0378">Hydrolase</keyword>
<dbReference type="PANTHER" id="PTHR12304:SF4">
    <property type="entry name" value="URIDINE NUCLEOSIDASE"/>
    <property type="match status" value="1"/>
</dbReference>
<dbReference type="InterPro" id="IPR023186">
    <property type="entry name" value="IUNH"/>
</dbReference>
<dbReference type="GO" id="GO:0016787">
    <property type="term" value="F:hydrolase activity"/>
    <property type="evidence" value="ECO:0007669"/>
    <property type="project" value="UniProtKB-KW"/>
</dbReference>
<keyword evidence="5" id="KW-1185">Reference proteome</keyword>
<keyword evidence="2" id="KW-0326">Glycosidase</keyword>
<evidence type="ECO:0000256" key="2">
    <source>
        <dbReference type="ARBA" id="ARBA00023295"/>
    </source>
</evidence>
<name>A0ABS6KDL1_9FIRM</name>
<organism evidence="4 5">
    <name type="scientific">Diplocloster modestus</name>
    <dbReference type="NCBI Taxonomy" id="2850322"/>
    <lineage>
        <taxon>Bacteria</taxon>
        <taxon>Bacillati</taxon>
        <taxon>Bacillota</taxon>
        <taxon>Clostridia</taxon>
        <taxon>Lachnospirales</taxon>
        <taxon>Lachnospiraceae</taxon>
        <taxon>Diplocloster</taxon>
    </lineage>
</organism>
<dbReference type="PANTHER" id="PTHR12304">
    <property type="entry name" value="INOSINE-URIDINE PREFERRING NUCLEOSIDE HYDROLASE"/>
    <property type="match status" value="1"/>
</dbReference>
<sequence length="311" mass="34216">MQRIPIIIDVDTGTDDAICITAALLHQDQLDIKAFTSVCGNVTLDKTSQNTRNVVSYLGYDLPVAKGAEKPLVHELTVAKSHGNTGLGDVILPVSPHGFLDEPAWEVIYRHALEEKGQLQLLAVGPLTNLALAITRHPDIIPLIRKITIMGGGVWGGNMTMTSEFNIYNDPDAAKIVFDSGIEMTMIGLDVTLKPKLPDWVVDETASVKTPYGDLVSRIFDFMKRRKTEIGGDDPNLHDVIALASIVRPDLITTKDFFMTVETEGTITRGMTIADFHGVEEKEPNVHAAVDIDIEGFWRWFVDMLKSSSCC</sequence>
<evidence type="ECO:0000313" key="5">
    <source>
        <dbReference type="Proteomes" id="UP001314681"/>
    </source>
</evidence>
<dbReference type="EMBL" id="JAHQCX010000021">
    <property type="protein sequence ID" value="MBU9728616.1"/>
    <property type="molecule type" value="Genomic_DNA"/>
</dbReference>
<accession>A0ABS6KDL1</accession>
<dbReference type="RefSeq" id="WP_238727469.1">
    <property type="nucleotide sequence ID" value="NZ_JAHQCX010000021.1"/>
</dbReference>
<feature type="domain" description="Inosine/uridine-preferring nucleoside hydrolase" evidence="3">
    <location>
        <begin position="6"/>
        <end position="299"/>
    </location>
</feature>